<dbReference type="GO" id="GO:0004106">
    <property type="term" value="F:chorismate mutase activity"/>
    <property type="evidence" value="ECO:0007669"/>
    <property type="project" value="InterPro"/>
</dbReference>
<dbReference type="InterPro" id="IPR002701">
    <property type="entry name" value="CM_II_prokaryot"/>
</dbReference>
<dbReference type="OrthoDB" id="2843337at2759"/>
<proteinExistence type="predicted"/>
<dbReference type="Pfam" id="PF01817">
    <property type="entry name" value="CM_2"/>
    <property type="match status" value="1"/>
</dbReference>
<dbReference type="InterPro" id="IPR036979">
    <property type="entry name" value="CM_dom_sf"/>
</dbReference>
<dbReference type="PANTHER" id="PTHR38041:SF1">
    <property type="entry name" value="CHORISMATE MUTASE"/>
    <property type="match status" value="1"/>
</dbReference>
<evidence type="ECO:0000313" key="4">
    <source>
        <dbReference type="EMBL" id="OBZ73650.1"/>
    </source>
</evidence>
<dbReference type="GO" id="GO:0009697">
    <property type="term" value="P:salicylic acid biosynthetic process"/>
    <property type="evidence" value="ECO:0007669"/>
    <property type="project" value="TreeGrafter"/>
</dbReference>
<gene>
    <name evidence="4" type="ORF">A0H81_06273</name>
</gene>
<name>A0A1C7M9Q6_GRIFR</name>
<dbReference type="AlphaFoldDB" id="A0A1C7M9Q6"/>
<dbReference type="PANTHER" id="PTHR38041">
    <property type="entry name" value="CHORISMATE MUTASE"/>
    <property type="match status" value="1"/>
</dbReference>
<dbReference type="PROSITE" id="PS51168">
    <property type="entry name" value="CHORISMATE_MUT_2"/>
    <property type="match status" value="1"/>
</dbReference>
<feature type="signal peptide" evidence="2">
    <location>
        <begin position="1"/>
        <end position="23"/>
    </location>
</feature>
<evidence type="ECO:0000256" key="1">
    <source>
        <dbReference type="ARBA" id="ARBA00023235"/>
    </source>
</evidence>
<accession>A0A1C7M9Q6</accession>
<feature type="chain" id="PRO_5008889015" description="Chorismate mutase domain-containing protein" evidence="2">
    <location>
        <begin position="24"/>
        <end position="164"/>
    </location>
</feature>
<evidence type="ECO:0000259" key="3">
    <source>
        <dbReference type="PROSITE" id="PS51168"/>
    </source>
</evidence>
<dbReference type="GO" id="GO:0046417">
    <property type="term" value="P:chorismate metabolic process"/>
    <property type="evidence" value="ECO:0007669"/>
    <property type="project" value="InterPro"/>
</dbReference>
<dbReference type="SMART" id="SM00830">
    <property type="entry name" value="CM_2"/>
    <property type="match status" value="1"/>
</dbReference>
<keyword evidence="2" id="KW-0732">Signal</keyword>
<feature type="domain" description="Chorismate mutase" evidence="3">
    <location>
        <begin position="64"/>
        <end position="154"/>
    </location>
</feature>
<organism evidence="4 5">
    <name type="scientific">Grifola frondosa</name>
    <name type="common">Maitake</name>
    <name type="synonym">Polyporus frondosus</name>
    <dbReference type="NCBI Taxonomy" id="5627"/>
    <lineage>
        <taxon>Eukaryota</taxon>
        <taxon>Fungi</taxon>
        <taxon>Dikarya</taxon>
        <taxon>Basidiomycota</taxon>
        <taxon>Agaricomycotina</taxon>
        <taxon>Agaricomycetes</taxon>
        <taxon>Polyporales</taxon>
        <taxon>Grifolaceae</taxon>
        <taxon>Grifola</taxon>
    </lineage>
</organism>
<dbReference type="Proteomes" id="UP000092993">
    <property type="component" value="Unassembled WGS sequence"/>
</dbReference>
<evidence type="ECO:0000256" key="2">
    <source>
        <dbReference type="SAM" id="SignalP"/>
    </source>
</evidence>
<protein>
    <recommendedName>
        <fullName evidence="3">Chorismate mutase domain-containing protein</fullName>
    </recommendedName>
</protein>
<dbReference type="SUPFAM" id="SSF48600">
    <property type="entry name" value="Chorismate mutase II"/>
    <property type="match status" value="1"/>
</dbReference>
<dbReference type="EMBL" id="LUGG01000006">
    <property type="protein sequence ID" value="OBZ73650.1"/>
    <property type="molecule type" value="Genomic_DNA"/>
</dbReference>
<keyword evidence="1" id="KW-0413">Isomerase</keyword>
<comment type="caution">
    <text evidence="4">The sequence shown here is derived from an EMBL/GenBank/DDBJ whole genome shotgun (WGS) entry which is preliminary data.</text>
</comment>
<sequence>MVFKFNLSLFAYAVSQLVVIVQGSSNASDPAIACYNTSLPDIPPSTDNRTIPWGSPSIIFDDGSTCCDSLDEVRAGIDEIAPQLLQLLGMRAAYVREATRFKATRDTVDVPARDAQVIQDAVDQAPNFKLPQTIAQAVFEAIINSSVPFEECVFDEFDQTEGEQ</sequence>
<evidence type="ECO:0000313" key="5">
    <source>
        <dbReference type="Proteomes" id="UP000092993"/>
    </source>
</evidence>
<keyword evidence="5" id="KW-1185">Reference proteome</keyword>
<dbReference type="InterPro" id="IPR036263">
    <property type="entry name" value="Chorismate_II_sf"/>
</dbReference>
<dbReference type="OMA" id="SVPFEEC"/>
<dbReference type="InterPro" id="IPR051331">
    <property type="entry name" value="Chorismate_mutase-related"/>
</dbReference>
<dbReference type="Gene3D" id="1.20.59.10">
    <property type="entry name" value="Chorismate mutase"/>
    <property type="match status" value="1"/>
</dbReference>
<reference evidence="4 5" key="1">
    <citation type="submission" date="2016-03" db="EMBL/GenBank/DDBJ databases">
        <title>Whole genome sequencing of Grifola frondosa 9006-11.</title>
        <authorList>
            <person name="Min B."/>
            <person name="Park H."/>
            <person name="Kim J.-G."/>
            <person name="Cho H."/>
            <person name="Oh Y.-L."/>
            <person name="Kong W.-S."/>
            <person name="Choi I.-G."/>
        </authorList>
    </citation>
    <scope>NUCLEOTIDE SEQUENCE [LARGE SCALE GENOMIC DNA]</scope>
    <source>
        <strain evidence="4 5">9006-11</strain>
    </source>
</reference>